<dbReference type="HOGENOM" id="CLU_099444_0_0_5"/>
<keyword evidence="1" id="KW-0540">Nuclease</keyword>
<proteinExistence type="predicted"/>
<evidence type="ECO:0000256" key="1">
    <source>
        <dbReference type="ARBA" id="ARBA00022722"/>
    </source>
</evidence>
<keyword evidence="6" id="KW-1185">Reference proteome</keyword>
<organism evidence="5 6">
    <name type="scientific">Xanthobacter autotrophicus (strain ATCC BAA-1158 / Py2)</name>
    <dbReference type="NCBI Taxonomy" id="78245"/>
    <lineage>
        <taxon>Bacteria</taxon>
        <taxon>Pseudomonadati</taxon>
        <taxon>Pseudomonadota</taxon>
        <taxon>Alphaproteobacteria</taxon>
        <taxon>Hyphomicrobiales</taxon>
        <taxon>Xanthobacteraceae</taxon>
        <taxon>Xanthobacter</taxon>
    </lineage>
</organism>
<feature type="domain" description="Exonuclease" evidence="4">
    <location>
        <begin position="1"/>
        <end position="198"/>
    </location>
</feature>
<dbReference type="SUPFAM" id="SSF53098">
    <property type="entry name" value="Ribonuclease H-like"/>
    <property type="match status" value="1"/>
</dbReference>
<dbReference type="OrthoDB" id="9804290at2"/>
<evidence type="ECO:0000313" key="5">
    <source>
        <dbReference type="EMBL" id="ABS68908.1"/>
    </source>
</evidence>
<dbReference type="GO" id="GO:0006259">
    <property type="term" value="P:DNA metabolic process"/>
    <property type="evidence" value="ECO:0007669"/>
    <property type="project" value="UniProtKB-ARBA"/>
</dbReference>
<sequence length="200" mass="22270">MILFWDTETTGFFDDRLPVDHKAQPYIVQLAAQLCEDDGRPIAGFSFIIDPGIGDGINIPERAAAVHGITNERAVQFGVSTEFALSAFTHLYQRADMVCAHNAKFDKGVTETAISRHYGRVMPLRKPVFCTMESATPIINLPPTDRMRAAGFNKPKPPKLEECIRHFFGEDLDGAHDAMVDVAACRRVYFHLKSMEADNA</sequence>
<dbReference type="EMBL" id="CP000781">
    <property type="protein sequence ID" value="ABS68908.1"/>
    <property type="molecule type" value="Genomic_DNA"/>
</dbReference>
<evidence type="ECO:0000259" key="4">
    <source>
        <dbReference type="SMART" id="SM00479"/>
    </source>
</evidence>
<gene>
    <name evidence="5" type="ordered locus">Xaut_3681</name>
</gene>
<evidence type="ECO:0000256" key="3">
    <source>
        <dbReference type="ARBA" id="ARBA00022839"/>
    </source>
</evidence>
<dbReference type="Pfam" id="PF00929">
    <property type="entry name" value="RNase_T"/>
    <property type="match status" value="1"/>
</dbReference>
<dbReference type="STRING" id="78245.Xaut_3681"/>
<dbReference type="InterPro" id="IPR036397">
    <property type="entry name" value="RNaseH_sf"/>
</dbReference>
<evidence type="ECO:0000313" key="6">
    <source>
        <dbReference type="Proteomes" id="UP000002417"/>
    </source>
</evidence>
<protein>
    <submittedName>
        <fullName evidence="5">Exonuclease RNase T and DNA polymerase III</fullName>
    </submittedName>
</protein>
<dbReference type="PANTHER" id="PTHR30231:SF4">
    <property type="entry name" value="PROTEIN NEN2"/>
    <property type="match status" value="1"/>
</dbReference>
<dbReference type="KEGG" id="xau:Xaut_3681"/>
<evidence type="ECO:0000256" key="2">
    <source>
        <dbReference type="ARBA" id="ARBA00022801"/>
    </source>
</evidence>
<accession>A7ILL5</accession>
<dbReference type="SMART" id="SM00479">
    <property type="entry name" value="EXOIII"/>
    <property type="match status" value="1"/>
</dbReference>
<dbReference type="Gene3D" id="3.30.420.10">
    <property type="entry name" value="Ribonuclease H-like superfamily/Ribonuclease H"/>
    <property type="match status" value="1"/>
</dbReference>
<reference evidence="5 6" key="1">
    <citation type="submission" date="2007-07" db="EMBL/GenBank/DDBJ databases">
        <title>Complete sequence of chromosome of Xanthobacter autotrophicus Py2.</title>
        <authorList>
            <consortium name="US DOE Joint Genome Institute"/>
            <person name="Copeland A."/>
            <person name="Lucas S."/>
            <person name="Lapidus A."/>
            <person name="Barry K."/>
            <person name="Glavina del Rio T."/>
            <person name="Hammon N."/>
            <person name="Israni S."/>
            <person name="Dalin E."/>
            <person name="Tice H."/>
            <person name="Pitluck S."/>
            <person name="Sims D."/>
            <person name="Brettin T."/>
            <person name="Bruce D."/>
            <person name="Detter J.C."/>
            <person name="Han C."/>
            <person name="Tapia R."/>
            <person name="Brainard J."/>
            <person name="Schmutz J."/>
            <person name="Larimer F."/>
            <person name="Land M."/>
            <person name="Hauser L."/>
            <person name="Kyrpides N."/>
            <person name="Kim E."/>
            <person name="Ensigns S.A."/>
            <person name="Richardson P."/>
        </authorList>
    </citation>
    <scope>NUCLEOTIDE SEQUENCE [LARGE SCALE GENOMIC DNA]</scope>
    <source>
        <strain evidence="6">ATCC BAA-1158 / Py2</strain>
    </source>
</reference>
<dbReference type="AlphaFoldDB" id="A7ILL5"/>
<dbReference type="InterPro" id="IPR012337">
    <property type="entry name" value="RNaseH-like_sf"/>
</dbReference>
<dbReference type="eggNOG" id="COG0847">
    <property type="taxonomic scope" value="Bacteria"/>
</dbReference>
<dbReference type="GO" id="GO:0008408">
    <property type="term" value="F:3'-5' exonuclease activity"/>
    <property type="evidence" value="ECO:0007669"/>
    <property type="project" value="TreeGrafter"/>
</dbReference>
<dbReference type="PANTHER" id="PTHR30231">
    <property type="entry name" value="DNA POLYMERASE III SUBUNIT EPSILON"/>
    <property type="match status" value="1"/>
</dbReference>
<dbReference type="Proteomes" id="UP000002417">
    <property type="component" value="Chromosome"/>
</dbReference>
<dbReference type="GO" id="GO:0003676">
    <property type="term" value="F:nucleic acid binding"/>
    <property type="evidence" value="ECO:0007669"/>
    <property type="project" value="InterPro"/>
</dbReference>
<keyword evidence="3 5" id="KW-0269">Exonuclease</keyword>
<name>A7ILL5_XANP2</name>
<dbReference type="CDD" id="cd06127">
    <property type="entry name" value="DEDDh"/>
    <property type="match status" value="1"/>
</dbReference>
<keyword evidence="2" id="KW-0378">Hydrolase</keyword>
<dbReference type="InterPro" id="IPR013520">
    <property type="entry name" value="Ribonucl_H"/>
</dbReference>